<protein>
    <submittedName>
        <fullName evidence="1">Alpha/beta hydrolase</fullName>
    </submittedName>
</protein>
<dbReference type="RefSeq" id="WP_281819244.1">
    <property type="nucleotide sequence ID" value="NZ_BRLB01000023.1"/>
</dbReference>
<comment type="caution">
    <text evidence="1">The sequence shown here is derived from an EMBL/GenBank/DDBJ whole genome shotgun (WGS) entry which is preliminary data.</text>
</comment>
<dbReference type="Gene3D" id="3.40.50.1820">
    <property type="entry name" value="alpha/beta hydrolase"/>
    <property type="match status" value="1"/>
</dbReference>
<evidence type="ECO:0000313" key="1">
    <source>
        <dbReference type="EMBL" id="GKX31906.1"/>
    </source>
</evidence>
<dbReference type="PIRSF" id="PIRSF033634">
    <property type="entry name" value="UCP033634"/>
    <property type="match status" value="1"/>
</dbReference>
<name>A0A9W6DG40_9FIRM</name>
<dbReference type="InterPro" id="IPR029058">
    <property type="entry name" value="AB_hydrolase_fold"/>
</dbReference>
<reference evidence="1" key="1">
    <citation type="submission" date="2022-06" db="EMBL/GenBank/DDBJ databases">
        <title>Vallitalea longa sp. nov., an anaerobic bacterium isolated from marine sediment.</title>
        <authorList>
            <person name="Hirano S."/>
            <person name="Terahara T."/>
            <person name="Mori K."/>
            <person name="Hamada M."/>
            <person name="Matsumoto R."/>
            <person name="Kobayashi T."/>
        </authorList>
    </citation>
    <scope>NUCLEOTIDE SEQUENCE</scope>
    <source>
        <strain evidence="1">SH18-1</strain>
    </source>
</reference>
<keyword evidence="1" id="KW-0378">Hydrolase</keyword>
<dbReference type="EMBL" id="BRLB01000023">
    <property type="protein sequence ID" value="GKX31906.1"/>
    <property type="molecule type" value="Genomic_DNA"/>
</dbReference>
<organism evidence="1 2">
    <name type="scientific">Vallitalea longa</name>
    <dbReference type="NCBI Taxonomy" id="2936439"/>
    <lineage>
        <taxon>Bacteria</taxon>
        <taxon>Bacillati</taxon>
        <taxon>Bacillota</taxon>
        <taxon>Clostridia</taxon>
        <taxon>Lachnospirales</taxon>
        <taxon>Vallitaleaceae</taxon>
        <taxon>Vallitalea</taxon>
    </lineage>
</organism>
<proteinExistence type="predicted"/>
<dbReference type="SUPFAM" id="SSF53474">
    <property type="entry name" value="alpha/beta-Hydrolases"/>
    <property type="match status" value="1"/>
</dbReference>
<accession>A0A9W6DG40</accession>
<evidence type="ECO:0000313" key="2">
    <source>
        <dbReference type="Proteomes" id="UP001144256"/>
    </source>
</evidence>
<dbReference type="InterPro" id="IPR017018">
    <property type="entry name" value="UCP033634"/>
</dbReference>
<sequence>MIKKTEISCTYNKKYKHLMLSQDNSRGLVVIYPGFNNSCNRPVLHYIRKAALEKRYDVLCINYAIKLSFNNLDTDIKEFLVPEALKLLNIVNNDKFYEIIYFIGKSLGTIISGKVRDEYKGYSNFYHIYLTPLKDSLPYINKYNGLLITGSKDKYFNKELLDQIINSNIKVEIIEDVNHALELNDNVLGTIDIHKHITDLCNNYL</sequence>
<dbReference type="AlphaFoldDB" id="A0A9W6DG40"/>
<dbReference type="GO" id="GO:0016787">
    <property type="term" value="F:hydrolase activity"/>
    <property type="evidence" value="ECO:0007669"/>
    <property type="project" value="UniProtKB-KW"/>
</dbReference>
<dbReference type="Proteomes" id="UP001144256">
    <property type="component" value="Unassembled WGS sequence"/>
</dbReference>
<keyword evidence="2" id="KW-1185">Reference proteome</keyword>
<gene>
    <name evidence="1" type="ORF">SH1V18_43860</name>
</gene>